<evidence type="ECO:0000313" key="3">
    <source>
        <dbReference type="Proteomes" id="UP000719412"/>
    </source>
</evidence>
<dbReference type="Proteomes" id="UP000719412">
    <property type="component" value="Unassembled WGS sequence"/>
</dbReference>
<organism evidence="2 3">
    <name type="scientific">Tenebrio molitor</name>
    <name type="common">Yellow mealworm beetle</name>
    <dbReference type="NCBI Taxonomy" id="7067"/>
    <lineage>
        <taxon>Eukaryota</taxon>
        <taxon>Metazoa</taxon>
        <taxon>Ecdysozoa</taxon>
        <taxon>Arthropoda</taxon>
        <taxon>Hexapoda</taxon>
        <taxon>Insecta</taxon>
        <taxon>Pterygota</taxon>
        <taxon>Neoptera</taxon>
        <taxon>Endopterygota</taxon>
        <taxon>Coleoptera</taxon>
        <taxon>Polyphaga</taxon>
        <taxon>Cucujiformia</taxon>
        <taxon>Tenebrionidae</taxon>
        <taxon>Tenebrio</taxon>
    </lineage>
</organism>
<keyword evidence="3" id="KW-1185">Reference proteome</keyword>
<keyword evidence="1" id="KW-1133">Transmembrane helix</keyword>
<reference evidence="2" key="2">
    <citation type="submission" date="2021-08" db="EMBL/GenBank/DDBJ databases">
        <authorList>
            <person name="Eriksson T."/>
        </authorList>
    </citation>
    <scope>NUCLEOTIDE SEQUENCE</scope>
    <source>
        <strain evidence="2">Stoneville</strain>
        <tissue evidence="2">Whole head</tissue>
    </source>
</reference>
<dbReference type="AlphaFoldDB" id="A0A8J6L738"/>
<sequence>MTATVDTSVGGDRDGAPLRDLLQVTAIIELYDLIMIRQDKLRARKDNYIKLNTVWSKETQFSGFMERRFDGNGSHLRESFKRERGIRGVAESEGGELRGVPQEGNCGDYRTDGTFRQTTCVISVMIAAKRYRQEGEGKTSSRASQIQTVVVNQTETPDRSILLRQLNFRRIEKWPRSGRDANDFSVTHETNSLPGTNMNPQSHIDISPGPALFKTEVNASLMTVPLLTISFRVVHFTFLFFRFFLLTHLRNAAQTIVFSYVAAAGSSPNVIRAVSIFQK</sequence>
<dbReference type="EMBL" id="JABDTM020028372">
    <property type="protein sequence ID" value="KAH0809047.1"/>
    <property type="molecule type" value="Genomic_DNA"/>
</dbReference>
<protein>
    <submittedName>
        <fullName evidence="2">Uncharacterized protein</fullName>
    </submittedName>
</protein>
<comment type="caution">
    <text evidence="2">The sequence shown here is derived from an EMBL/GenBank/DDBJ whole genome shotgun (WGS) entry which is preliminary data.</text>
</comment>
<reference evidence="2" key="1">
    <citation type="journal article" date="2020" name="J Insects Food Feed">
        <title>The yellow mealworm (Tenebrio molitor) genome: a resource for the emerging insects as food and feed industry.</title>
        <authorList>
            <person name="Eriksson T."/>
            <person name="Andere A."/>
            <person name="Kelstrup H."/>
            <person name="Emery V."/>
            <person name="Picard C."/>
        </authorList>
    </citation>
    <scope>NUCLEOTIDE SEQUENCE</scope>
    <source>
        <strain evidence="2">Stoneville</strain>
        <tissue evidence="2">Whole head</tissue>
    </source>
</reference>
<evidence type="ECO:0000256" key="1">
    <source>
        <dbReference type="SAM" id="Phobius"/>
    </source>
</evidence>
<feature type="transmembrane region" description="Helical" evidence="1">
    <location>
        <begin position="224"/>
        <end position="245"/>
    </location>
</feature>
<evidence type="ECO:0000313" key="2">
    <source>
        <dbReference type="EMBL" id="KAH0809047.1"/>
    </source>
</evidence>
<gene>
    <name evidence="2" type="ORF">GEV33_013744</name>
</gene>
<keyword evidence="1" id="KW-0812">Transmembrane</keyword>
<name>A0A8J6L738_TENMO</name>
<accession>A0A8J6L738</accession>
<proteinExistence type="predicted"/>
<keyword evidence="1" id="KW-0472">Membrane</keyword>